<keyword evidence="2" id="KW-1185">Reference proteome</keyword>
<dbReference type="EMBL" id="CAXAMM010042321">
    <property type="protein sequence ID" value="CAK9104139.1"/>
    <property type="molecule type" value="Genomic_DNA"/>
</dbReference>
<name>A0ABP0RV03_9DINO</name>
<reference evidence="1 2" key="1">
    <citation type="submission" date="2024-02" db="EMBL/GenBank/DDBJ databases">
        <authorList>
            <person name="Chen Y."/>
            <person name="Shah S."/>
            <person name="Dougan E. K."/>
            <person name="Thang M."/>
            <person name="Chan C."/>
        </authorList>
    </citation>
    <scope>NUCLEOTIDE SEQUENCE [LARGE SCALE GENOMIC DNA]</scope>
</reference>
<protein>
    <submittedName>
        <fullName evidence="1">Uncharacterized protein</fullName>
    </submittedName>
</protein>
<evidence type="ECO:0000313" key="2">
    <source>
        <dbReference type="Proteomes" id="UP001642464"/>
    </source>
</evidence>
<evidence type="ECO:0000313" key="1">
    <source>
        <dbReference type="EMBL" id="CAK9104139.1"/>
    </source>
</evidence>
<proteinExistence type="predicted"/>
<sequence>MAEELRARRRALNLDLSAKAMIVCDMAPQHSAKKFAALKQAWMDQHNAVIICGDSELLEIPGGWGAAGGPNDGWHQFLHKLTQSYHSLAVGWGTSLGLRKQLSDLNVSPQGSISTKQLGI</sequence>
<dbReference type="Proteomes" id="UP001642464">
    <property type="component" value="Unassembled WGS sequence"/>
</dbReference>
<organism evidence="1 2">
    <name type="scientific">Durusdinium trenchii</name>
    <dbReference type="NCBI Taxonomy" id="1381693"/>
    <lineage>
        <taxon>Eukaryota</taxon>
        <taxon>Sar</taxon>
        <taxon>Alveolata</taxon>
        <taxon>Dinophyceae</taxon>
        <taxon>Suessiales</taxon>
        <taxon>Symbiodiniaceae</taxon>
        <taxon>Durusdinium</taxon>
    </lineage>
</organism>
<comment type="caution">
    <text evidence="1">The sequence shown here is derived from an EMBL/GenBank/DDBJ whole genome shotgun (WGS) entry which is preliminary data.</text>
</comment>
<gene>
    <name evidence="1" type="ORF">SCF082_LOCUS48622</name>
</gene>
<accession>A0ABP0RV03</accession>